<protein>
    <submittedName>
        <fullName evidence="1">Uncharacterized protein</fullName>
    </submittedName>
</protein>
<proteinExistence type="predicted"/>
<reference evidence="1" key="1">
    <citation type="journal article" date="2019" name="bioRxiv">
        <title>The Genome of the Zebra Mussel, Dreissena polymorpha: A Resource for Invasive Species Research.</title>
        <authorList>
            <person name="McCartney M.A."/>
            <person name="Auch B."/>
            <person name="Kono T."/>
            <person name="Mallez S."/>
            <person name="Zhang Y."/>
            <person name="Obille A."/>
            <person name="Becker A."/>
            <person name="Abrahante J.E."/>
            <person name="Garbe J."/>
            <person name="Badalamenti J.P."/>
            <person name="Herman A."/>
            <person name="Mangelson H."/>
            <person name="Liachko I."/>
            <person name="Sullivan S."/>
            <person name="Sone E.D."/>
            <person name="Koren S."/>
            <person name="Silverstein K.A.T."/>
            <person name="Beckman K.B."/>
            <person name="Gohl D.M."/>
        </authorList>
    </citation>
    <scope>NUCLEOTIDE SEQUENCE</scope>
    <source>
        <strain evidence="1">Duluth1</strain>
        <tissue evidence="1">Whole animal</tissue>
    </source>
</reference>
<evidence type="ECO:0000313" key="1">
    <source>
        <dbReference type="EMBL" id="KAH3839243.1"/>
    </source>
</evidence>
<comment type="caution">
    <text evidence="1">The sequence shown here is derived from an EMBL/GenBank/DDBJ whole genome shotgun (WGS) entry which is preliminary data.</text>
</comment>
<keyword evidence="2" id="KW-1185">Reference proteome</keyword>
<dbReference type="Proteomes" id="UP000828390">
    <property type="component" value="Unassembled WGS sequence"/>
</dbReference>
<name>A0A9D4KG53_DREPO</name>
<evidence type="ECO:0000313" key="2">
    <source>
        <dbReference type="Proteomes" id="UP000828390"/>
    </source>
</evidence>
<gene>
    <name evidence="1" type="ORF">DPMN_112668</name>
</gene>
<dbReference type="AlphaFoldDB" id="A0A9D4KG53"/>
<reference evidence="1" key="2">
    <citation type="submission" date="2020-11" db="EMBL/GenBank/DDBJ databases">
        <authorList>
            <person name="McCartney M.A."/>
            <person name="Auch B."/>
            <person name="Kono T."/>
            <person name="Mallez S."/>
            <person name="Becker A."/>
            <person name="Gohl D.M."/>
            <person name="Silverstein K.A.T."/>
            <person name="Koren S."/>
            <person name="Bechman K.B."/>
            <person name="Herman A."/>
            <person name="Abrahante J.E."/>
            <person name="Garbe J."/>
        </authorList>
    </citation>
    <scope>NUCLEOTIDE SEQUENCE</scope>
    <source>
        <strain evidence="1">Duluth1</strain>
        <tissue evidence="1">Whole animal</tissue>
    </source>
</reference>
<dbReference type="EMBL" id="JAIWYP010000004">
    <property type="protein sequence ID" value="KAH3839243.1"/>
    <property type="molecule type" value="Genomic_DNA"/>
</dbReference>
<accession>A0A9D4KG53</accession>
<sequence length="418" mass="48409">MSVQTLCEKFIREKRNFNANGHQKKYMFSVTCPFTDVEGLRFTSITNSPYDYLNYKPTLDHVFLDEPTLAAFERYVDLMFSVADEKIDMCYFKILKTLVPEHFATLTERIKKGRYMQSNPTLNYRLPICIIPVLELHGIEEFSKVYSVKSTCLSLERTQIRLKLNTYFRAVMTLLDCSENDIVEILVKKGVLPSKNFQLVSTQKELTIGLKIVRSCGEIYEALQTGIEMREMNANVYSLQPKYGYPNTNLCQALEVLFVMHPLYRKHINSLHIETELIDGGKGKLVNAIPNRKRKFVEDPKDQSSLPKKMLCKICKTNEMPCSDVKACSEQNEIISMPVDLSIVKEELRKRLSQNKRYKKPQCPLAKCYLKKTHVKFTSSISVKTKNTKICSLKRLEHAFPTFTSHRTLSHFVCRRNC</sequence>
<organism evidence="1 2">
    <name type="scientific">Dreissena polymorpha</name>
    <name type="common">Zebra mussel</name>
    <name type="synonym">Mytilus polymorpha</name>
    <dbReference type="NCBI Taxonomy" id="45954"/>
    <lineage>
        <taxon>Eukaryota</taxon>
        <taxon>Metazoa</taxon>
        <taxon>Spiralia</taxon>
        <taxon>Lophotrochozoa</taxon>
        <taxon>Mollusca</taxon>
        <taxon>Bivalvia</taxon>
        <taxon>Autobranchia</taxon>
        <taxon>Heteroconchia</taxon>
        <taxon>Euheterodonta</taxon>
        <taxon>Imparidentia</taxon>
        <taxon>Neoheterodontei</taxon>
        <taxon>Myida</taxon>
        <taxon>Dreissenoidea</taxon>
        <taxon>Dreissenidae</taxon>
        <taxon>Dreissena</taxon>
    </lineage>
</organism>